<feature type="compositionally biased region" description="Basic and acidic residues" evidence="1">
    <location>
        <begin position="432"/>
        <end position="445"/>
    </location>
</feature>
<dbReference type="InParanoid" id="A0A1V8TJC3"/>
<comment type="caution">
    <text evidence="2">The sequence shown here is derived from an EMBL/GenBank/DDBJ whole genome shotgun (WGS) entry which is preliminary data.</text>
</comment>
<feature type="compositionally biased region" description="Basic and acidic residues" evidence="1">
    <location>
        <begin position="95"/>
        <end position="107"/>
    </location>
</feature>
<gene>
    <name evidence="2" type="ORF">B0A48_03210</name>
</gene>
<protein>
    <submittedName>
        <fullName evidence="2">Uncharacterized protein</fullName>
    </submittedName>
</protein>
<evidence type="ECO:0000256" key="1">
    <source>
        <dbReference type="SAM" id="MobiDB-lite"/>
    </source>
</evidence>
<feature type="compositionally biased region" description="Basic and acidic residues" evidence="1">
    <location>
        <begin position="160"/>
        <end position="175"/>
    </location>
</feature>
<feature type="compositionally biased region" description="Low complexity" evidence="1">
    <location>
        <begin position="337"/>
        <end position="361"/>
    </location>
</feature>
<organism evidence="2 3">
    <name type="scientific">Cryoendolithus antarcticus</name>
    <dbReference type="NCBI Taxonomy" id="1507870"/>
    <lineage>
        <taxon>Eukaryota</taxon>
        <taxon>Fungi</taxon>
        <taxon>Dikarya</taxon>
        <taxon>Ascomycota</taxon>
        <taxon>Pezizomycotina</taxon>
        <taxon>Dothideomycetes</taxon>
        <taxon>Dothideomycetidae</taxon>
        <taxon>Cladosporiales</taxon>
        <taxon>Cladosporiaceae</taxon>
        <taxon>Cryoendolithus</taxon>
    </lineage>
</organism>
<dbReference type="EMBL" id="NAJO01000006">
    <property type="protein sequence ID" value="OQO11483.1"/>
    <property type="molecule type" value="Genomic_DNA"/>
</dbReference>
<accession>A0A1V8TJC3</accession>
<name>A0A1V8TJC3_9PEZI</name>
<dbReference type="Proteomes" id="UP000192596">
    <property type="component" value="Unassembled WGS sequence"/>
</dbReference>
<sequence>MAPPPRQTCNPNSAWALGLKPGQKAPKRKAEDVPTTAAPPTKKAKPAPVKAVKPKRVPPPVGYKSTMRPSASRLADPRPVAAPMQQQRAAPSPKRAREEETGDDRQMKKARVMEPPMAQKPSSGQPAVKAPMYAPRDLPKSMFKKRTIEQVNEVSSSRPLDPDYKLPETRAEAKKAPKKVVMKKVVPNPALFSDDEEDFIVPDDVIEYRDDAPKKRRKLSASSATSFASSAALTKKQVKPKAKTPATLPPLKTVEPKAKKTSADTTSAVTIAESKAKETSASSSITTVDTGAITPTATTLTIEPEVTMPAANNTTSPPPVSSSPAAIESTEDSQDTIDVSRSSISGIDVSISSAPTSTTPTSSPPPAPTAAKKQIAGERIGTDGYGIGTKGRLVRQPGQKGVAQKVRKNSRAKSPTDSESSVPKKKKRTTKRRDSASEGEESERA</sequence>
<feature type="compositionally biased region" description="Low complexity" evidence="1">
    <location>
        <begin position="33"/>
        <end position="51"/>
    </location>
</feature>
<evidence type="ECO:0000313" key="2">
    <source>
        <dbReference type="EMBL" id="OQO11483.1"/>
    </source>
</evidence>
<keyword evidence="3" id="KW-1185">Reference proteome</keyword>
<feature type="compositionally biased region" description="Polar residues" evidence="1">
    <location>
        <begin position="149"/>
        <end position="158"/>
    </location>
</feature>
<feature type="compositionally biased region" description="Low complexity" evidence="1">
    <location>
        <begin position="243"/>
        <end position="253"/>
    </location>
</feature>
<reference evidence="3" key="1">
    <citation type="submission" date="2017-03" db="EMBL/GenBank/DDBJ databases">
        <title>Genomes of endolithic fungi from Antarctica.</title>
        <authorList>
            <person name="Coleine C."/>
            <person name="Masonjones S."/>
            <person name="Stajich J.E."/>
        </authorList>
    </citation>
    <scope>NUCLEOTIDE SEQUENCE [LARGE SCALE GENOMIC DNA]</scope>
    <source>
        <strain evidence="3">CCFEE 5527</strain>
    </source>
</reference>
<feature type="compositionally biased region" description="Low complexity" evidence="1">
    <location>
        <begin position="220"/>
        <end position="232"/>
    </location>
</feature>
<evidence type="ECO:0000313" key="3">
    <source>
        <dbReference type="Proteomes" id="UP000192596"/>
    </source>
</evidence>
<dbReference type="STRING" id="1507870.A0A1V8TJC3"/>
<feature type="region of interest" description="Disordered" evidence="1">
    <location>
        <begin position="1"/>
        <end position="177"/>
    </location>
</feature>
<dbReference type="AlphaFoldDB" id="A0A1V8TJC3"/>
<feature type="region of interest" description="Disordered" evidence="1">
    <location>
        <begin position="210"/>
        <end position="267"/>
    </location>
</feature>
<feature type="compositionally biased region" description="Polar residues" evidence="1">
    <location>
        <begin position="412"/>
        <end position="421"/>
    </location>
</feature>
<feature type="region of interest" description="Disordered" evidence="1">
    <location>
        <begin position="297"/>
        <end position="445"/>
    </location>
</feature>
<proteinExistence type="predicted"/>